<keyword evidence="2" id="KW-0812">Transmembrane</keyword>
<evidence type="ECO:0000256" key="2">
    <source>
        <dbReference type="SAM" id="Phobius"/>
    </source>
</evidence>
<keyword evidence="2" id="KW-1133">Transmembrane helix</keyword>
<reference evidence="3 4" key="1">
    <citation type="submission" date="2022-10" db="EMBL/GenBank/DDBJ databases">
        <title>Pararhodobacter sp. nov., isolated from marine algae.</title>
        <authorList>
            <person name="Choi B.J."/>
            <person name="Kim J.M."/>
            <person name="Lee J.K."/>
            <person name="Choi D.G."/>
            <person name="Jeon C.O."/>
        </authorList>
    </citation>
    <scope>NUCLEOTIDE SEQUENCE [LARGE SCALE GENOMIC DNA]</scope>
    <source>
        <strain evidence="3 4">ZQ420</strain>
    </source>
</reference>
<dbReference type="RefSeq" id="WP_264506335.1">
    <property type="nucleotide sequence ID" value="NZ_JAPDFL010000001.1"/>
</dbReference>
<evidence type="ECO:0000313" key="4">
    <source>
        <dbReference type="Proteomes" id="UP001208938"/>
    </source>
</evidence>
<keyword evidence="2" id="KW-0472">Membrane</keyword>
<evidence type="ECO:0000256" key="1">
    <source>
        <dbReference type="SAM" id="MobiDB-lite"/>
    </source>
</evidence>
<name>A0ABT3H0X1_9RHOB</name>
<keyword evidence="4" id="KW-1185">Reference proteome</keyword>
<feature type="transmembrane region" description="Helical" evidence="2">
    <location>
        <begin position="6"/>
        <end position="23"/>
    </location>
</feature>
<dbReference type="EMBL" id="JAPDFL010000001">
    <property type="protein sequence ID" value="MCW1933421.1"/>
    <property type="molecule type" value="Genomic_DNA"/>
</dbReference>
<gene>
    <name evidence="3" type="ORF">OKW52_14420</name>
</gene>
<comment type="caution">
    <text evidence="3">The sequence shown here is derived from an EMBL/GenBank/DDBJ whole genome shotgun (WGS) entry which is preliminary data.</text>
</comment>
<sequence>MTDALPVLLFIAAVMVGVGVLIWRSQQIEKRRRAAYQVFADQRGLTYTQSKARGGPTVFTFADGARGLTLTVTRSYSKSSNGKSRSSPGHTKIQMADPRLPGGIALYTPEMAAGVADAASKVMGIFDNSLSKMLLGKLLGDDIGAYLGEMHDQPAPEGVALTIMATVNPNPLFDARLIEHALSEIPAARNAERKTMVLITENGLQIRAGRDFREVAEIERFLDIAQTLQAALRR</sequence>
<feature type="compositionally biased region" description="Low complexity" evidence="1">
    <location>
        <begin position="75"/>
        <end position="87"/>
    </location>
</feature>
<dbReference type="Proteomes" id="UP001208938">
    <property type="component" value="Unassembled WGS sequence"/>
</dbReference>
<evidence type="ECO:0000313" key="3">
    <source>
        <dbReference type="EMBL" id="MCW1933421.1"/>
    </source>
</evidence>
<feature type="region of interest" description="Disordered" evidence="1">
    <location>
        <begin position="75"/>
        <end position="97"/>
    </location>
</feature>
<protein>
    <submittedName>
        <fullName evidence="3">Uncharacterized protein</fullName>
    </submittedName>
</protein>
<proteinExistence type="predicted"/>
<accession>A0ABT3H0X1</accession>
<organism evidence="3 4">
    <name type="scientific">Pararhodobacter zhoushanensis</name>
    <dbReference type="NCBI Taxonomy" id="2479545"/>
    <lineage>
        <taxon>Bacteria</taxon>
        <taxon>Pseudomonadati</taxon>
        <taxon>Pseudomonadota</taxon>
        <taxon>Alphaproteobacteria</taxon>
        <taxon>Rhodobacterales</taxon>
        <taxon>Paracoccaceae</taxon>
        <taxon>Pararhodobacter</taxon>
    </lineage>
</organism>